<reference evidence="1" key="1">
    <citation type="submission" date="2021-07" db="EMBL/GenBank/DDBJ databases">
        <authorList>
            <person name="Fernandez M."/>
            <person name="Pereira P."/>
            <person name="Torres Tejerizo G.A."/>
            <person name="Gonzalez P."/>
            <person name="Agostini E."/>
        </authorList>
    </citation>
    <scope>NUCLEOTIDE SEQUENCE</scope>
    <source>
        <strain evidence="1">SFC 500-1A</strain>
    </source>
</reference>
<dbReference type="Proteomes" id="UP000887320">
    <property type="component" value="Unassembled WGS sequence"/>
</dbReference>
<sequence>MIFQNFLDLQESRLCMLFLALFKNTAKRKQQIVLNVQAYAEFVQQKMFINVFKTQSLPTLPMNKVMSWI</sequence>
<name>A0A8X8GIS0_ACIGI</name>
<dbReference type="EMBL" id="JAHWXT010000004">
    <property type="protein sequence ID" value="MCF0265155.1"/>
    <property type="molecule type" value="Genomic_DNA"/>
</dbReference>
<dbReference type="AlphaFoldDB" id="A0A8X8GIS0"/>
<accession>A0A8X8GIS0</accession>
<protein>
    <submittedName>
        <fullName evidence="1">Uncharacterized protein</fullName>
    </submittedName>
</protein>
<proteinExistence type="predicted"/>
<organism evidence="1 2">
    <name type="scientific">Acinetobacter guillouiae</name>
    <name type="common">Acinetobacter genomosp. 11</name>
    <dbReference type="NCBI Taxonomy" id="106649"/>
    <lineage>
        <taxon>Bacteria</taxon>
        <taxon>Pseudomonadati</taxon>
        <taxon>Pseudomonadota</taxon>
        <taxon>Gammaproteobacteria</taxon>
        <taxon>Moraxellales</taxon>
        <taxon>Moraxellaceae</taxon>
        <taxon>Acinetobacter</taxon>
    </lineage>
</organism>
<evidence type="ECO:0000313" key="2">
    <source>
        <dbReference type="Proteomes" id="UP000887320"/>
    </source>
</evidence>
<evidence type="ECO:0000313" key="1">
    <source>
        <dbReference type="EMBL" id="MCF0265155.1"/>
    </source>
</evidence>
<gene>
    <name evidence="1" type="ORF">KW868_11900</name>
</gene>
<comment type="caution">
    <text evidence="1">The sequence shown here is derived from an EMBL/GenBank/DDBJ whole genome shotgun (WGS) entry which is preliminary data.</text>
</comment>